<feature type="signal peptide" evidence="1">
    <location>
        <begin position="1"/>
        <end position="32"/>
    </location>
</feature>
<evidence type="ECO:0000313" key="3">
    <source>
        <dbReference type="EMBL" id="MBB6126994.1"/>
    </source>
</evidence>
<dbReference type="InterPro" id="IPR025510">
    <property type="entry name" value="DUF4397"/>
</dbReference>
<organism evidence="3 4">
    <name type="scientific">Mucilaginibacter lappiensis</name>
    <dbReference type="NCBI Taxonomy" id="354630"/>
    <lineage>
        <taxon>Bacteria</taxon>
        <taxon>Pseudomonadati</taxon>
        <taxon>Bacteroidota</taxon>
        <taxon>Sphingobacteriia</taxon>
        <taxon>Sphingobacteriales</taxon>
        <taxon>Sphingobacteriaceae</taxon>
        <taxon>Mucilaginibacter</taxon>
    </lineage>
</organism>
<feature type="domain" description="DUF4397" evidence="2">
    <location>
        <begin position="42"/>
        <end position="156"/>
    </location>
</feature>
<protein>
    <recommendedName>
        <fullName evidence="2">DUF4397 domain-containing protein</fullName>
    </recommendedName>
</protein>
<evidence type="ECO:0000259" key="2">
    <source>
        <dbReference type="Pfam" id="PF14344"/>
    </source>
</evidence>
<dbReference type="Pfam" id="PF14344">
    <property type="entry name" value="DUF4397"/>
    <property type="match status" value="1"/>
</dbReference>
<name>A0A841J8F3_9SPHI</name>
<sequence>MKYVQQNLKRRAGIVGMICLLAVLLTSCLKNHDNDYVDPPVAFLSVINASPDSQPVNFFLDQNRANDFPINYGHGIDYIRAFPGKRVASFYIAGTQQKLKADTINLTAQKFYSMYLANVAATPDMILISDSISRPDAGKATIRLVNVSPDAGAVDLGIKAGALLASNQVYKGASVFTPIQGNSTYTLEVRKAGTTTVLATLQDVQLNSASVYTIWLQGLAAATDQKKLSANIQTNAFYY</sequence>
<evidence type="ECO:0000313" key="4">
    <source>
        <dbReference type="Proteomes" id="UP000548326"/>
    </source>
</evidence>
<comment type="caution">
    <text evidence="3">The sequence shown here is derived from an EMBL/GenBank/DDBJ whole genome shotgun (WGS) entry which is preliminary data.</text>
</comment>
<dbReference type="RefSeq" id="WP_183586180.1">
    <property type="nucleotide sequence ID" value="NZ_JACHCA010000003.1"/>
</dbReference>
<dbReference type="EMBL" id="JACHCA010000003">
    <property type="protein sequence ID" value="MBB6126994.1"/>
    <property type="molecule type" value="Genomic_DNA"/>
</dbReference>
<proteinExistence type="predicted"/>
<feature type="chain" id="PRO_5032424244" description="DUF4397 domain-containing protein" evidence="1">
    <location>
        <begin position="33"/>
        <end position="239"/>
    </location>
</feature>
<accession>A0A841J8F3</accession>
<gene>
    <name evidence="3" type="ORF">HDF22_001100</name>
</gene>
<dbReference type="Proteomes" id="UP000548326">
    <property type="component" value="Unassembled WGS sequence"/>
</dbReference>
<reference evidence="3 4" key="1">
    <citation type="submission" date="2020-08" db="EMBL/GenBank/DDBJ databases">
        <title>Genomic Encyclopedia of Type Strains, Phase IV (KMG-V): Genome sequencing to study the core and pangenomes of soil and plant-associated prokaryotes.</title>
        <authorList>
            <person name="Whitman W."/>
        </authorList>
    </citation>
    <scope>NUCLEOTIDE SEQUENCE [LARGE SCALE GENOMIC DNA]</scope>
    <source>
        <strain evidence="3 4">MP601</strain>
    </source>
</reference>
<evidence type="ECO:0000256" key="1">
    <source>
        <dbReference type="SAM" id="SignalP"/>
    </source>
</evidence>
<dbReference type="PROSITE" id="PS51257">
    <property type="entry name" value="PROKAR_LIPOPROTEIN"/>
    <property type="match status" value="1"/>
</dbReference>
<keyword evidence="1" id="KW-0732">Signal</keyword>
<dbReference type="AlphaFoldDB" id="A0A841J8F3"/>